<dbReference type="Pfam" id="PF26616">
    <property type="entry name" value="CorA-like"/>
    <property type="match status" value="1"/>
</dbReference>
<keyword evidence="1" id="KW-1133">Transmembrane helix</keyword>
<dbReference type="STRING" id="91928.A0A0D2AXT5"/>
<protein>
    <recommendedName>
        <fullName evidence="2">CorA-like transporter domain-containing protein</fullName>
    </recommendedName>
</protein>
<dbReference type="InterPro" id="IPR058257">
    <property type="entry name" value="CorA-like_dom"/>
</dbReference>
<dbReference type="AlphaFoldDB" id="A0A0D2AXT5"/>
<keyword evidence="1" id="KW-0472">Membrane</keyword>
<dbReference type="EMBL" id="KN847499">
    <property type="protein sequence ID" value="KIW11260.1"/>
    <property type="molecule type" value="Genomic_DNA"/>
</dbReference>
<evidence type="ECO:0000313" key="3">
    <source>
        <dbReference type="EMBL" id="KIW11260.1"/>
    </source>
</evidence>
<evidence type="ECO:0000256" key="1">
    <source>
        <dbReference type="SAM" id="Phobius"/>
    </source>
</evidence>
<reference evidence="3 4" key="1">
    <citation type="submission" date="2015-01" db="EMBL/GenBank/DDBJ databases">
        <title>The Genome Sequence of Exophiala spinifera CBS89968.</title>
        <authorList>
            <consortium name="The Broad Institute Genomics Platform"/>
            <person name="Cuomo C."/>
            <person name="de Hoog S."/>
            <person name="Gorbushina A."/>
            <person name="Stielow B."/>
            <person name="Teixiera M."/>
            <person name="Abouelleil A."/>
            <person name="Chapman S.B."/>
            <person name="Priest M."/>
            <person name="Young S.K."/>
            <person name="Wortman J."/>
            <person name="Nusbaum C."/>
            <person name="Birren B."/>
        </authorList>
    </citation>
    <scope>NUCLEOTIDE SEQUENCE [LARGE SCALE GENOMIC DNA]</scope>
    <source>
        <strain evidence="3 4">CBS 89968</strain>
    </source>
</reference>
<sequence>MTEDVPSWARYPLSLSPEICNPYACDLAHYSRILEQNSKRLFMEDGERRIKVIEVGIRELIISSFEGLDNYLTTSRYSGLRLILIPQRFSWDRLMISDRALRRLAHHFGIFPEFLDVVTAFGERIVSDSDSVGGFRSHSGGQAFECAYLAKTVEEHGRDDDEDPWSIRQMGIYSQREANKEATTFIIINPLQTFLQRLKDAQAGTGEPPAWRDIHRLALSSSTTPWRQYTSYLETQMTQLKTRAHLSSVSDKEPTGSLPTIRIEFEDTQDVKVLEDKLYRLRHVLNMNLQVCREVGVLFTQYRQSCDPGIMPATCPSDPATFGFIAEIEIQLERILTLKQRTEAVSDLMQKIIAFRALAALKTSSSMSTEIARLAQSDNKIMVDLATKSRDDAQILKTITILTMIYLPAAFVSVSNVSGILHDPSDIQDQQFLSMGYLDIRYGQHTISLHFAGEMWIFGILTVILLGVTIGSWLWLERRRRQRRDLLLHARTTDVEQYSVGLRSED</sequence>
<gene>
    <name evidence="3" type="ORF">PV08_10560</name>
</gene>
<name>A0A0D2AXT5_9EURO</name>
<dbReference type="Proteomes" id="UP000053328">
    <property type="component" value="Unassembled WGS sequence"/>
</dbReference>
<feature type="domain" description="CorA-like transporter" evidence="2">
    <location>
        <begin position="8"/>
        <end position="243"/>
    </location>
</feature>
<keyword evidence="4" id="KW-1185">Reference proteome</keyword>
<dbReference type="RefSeq" id="XP_016231476.1">
    <property type="nucleotide sequence ID" value="XM_016384874.1"/>
</dbReference>
<keyword evidence="1" id="KW-0812">Transmembrane</keyword>
<feature type="transmembrane region" description="Helical" evidence="1">
    <location>
        <begin position="455"/>
        <end position="476"/>
    </location>
</feature>
<dbReference type="OrthoDB" id="4119248at2759"/>
<dbReference type="VEuPathDB" id="FungiDB:PV08_10560"/>
<proteinExistence type="predicted"/>
<accession>A0A0D2AXT5</accession>
<evidence type="ECO:0000313" key="4">
    <source>
        <dbReference type="Proteomes" id="UP000053328"/>
    </source>
</evidence>
<evidence type="ECO:0000259" key="2">
    <source>
        <dbReference type="Pfam" id="PF26616"/>
    </source>
</evidence>
<dbReference type="HOGENOM" id="CLU_029947_3_0_1"/>
<organism evidence="3 4">
    <name type="scientific">Exophiala spinifera</name>
    <dbReference type="NCBI Taxonomy" id="91928"/>
    <lineage>
        <taxon>Eukaryota</taxon>
        <taxon>Fungi</taxon>
        <taxon>Dikarya</taxon>
        <taxon>Ascomycota</taxon>
        <taxon>Pezizomycotina</taxon>
        <taxon>Eurotiomycetes</taxon>
        <taxon>Chaetothyriomycetidae</taxon>
        <taxon>Chaetothyriales</taxon>
        <taxon>Herpotrichiellaceae</taxon>
        <taxon>Exophiala</taxon>
    </lineage>
</organism>
<dbReference type="GeneID" id="27337643"/>